<keyword evidence="2" id="KW-0812">Transmembrane</keyword>
<feature type="region of interest" description="Disordered" evidence="1">
    <location>
        <begin position="295"/>
        <end position="377"/>
    </location>
</feature>
<dbReference type="Proteomes" id="UP001218218">
    <property type="component" value="Unassembled WGS sequence"/>
</dbReference>
<name>A0AAD6Z7U0_9AGAR</name>
<feature type="compositionally biased region" description="Pro residues" evidence="1">
    <location>
        <begin position="160"/>
        <end position="169"/>
    </location>
</feature>
<sequence>MPALLQTRSDASKSGPNIGLVVGLILAALVLIVLLVALVICIRKQQQRRARALPMQSPPGADDSEQSALKTGGRFGRFHPGQHHKTHSESTGPLLQDAPLNPVSPGRHVRFAPRYDQSSLQDYVGSTYGGADEDPGVESGSIRSPRPSFSPDIPLLELPRPAPSPPPNRLGPQRTRGLPASPAPALPQHLCQHSEQEPMKPPLLREATGVVAHHHSASAFTPSTSPRTLPPHSLPTPAPPVEIIAPRPVPASAPAPAPVLPLHPRPRELPSPPQAPPLARADTLLVATLLKSRAKRRADAPEQQERVSHIERAGSIREAPSPAAQDAQSRPPTMDSLADTPEYYTSISQPGADSSQKSRWDERPPQQNRPLPMRPTTTDTLADMLADMLADTLDSYASQYNSSQTPSDETHPLYFTLDELYQ</sequence>
<feature type="region of interest" description="Disordered" evidence="1">
    <location>
        <begin position="51"/>
        <end position="186"/>
    </location>
</feature>
<dbReference type="EMBL" id="JARIHO010000078">
    <property type="protein sequence ID" value="KAJ7310606.1"/>
    <property type="molecule type" value="Genomic_DNA"/>
</dbReference>
<gene>
    <name evidence="3" type="ORF">DFH08DRAFT_822991</name>
</gene>
<feature type="region of interest" description="Disordered" evidence="1">
    <location>
        <begin position="255"/>
        <end position="279"/>
    </location>
</feature>
<keyword evidence="2" id="KW-1133">Transmembrane helix</keyword>
<feature type="transmembrane region" description="Helical" evidence="2">
    <location>
        <begin position="20"/>
        <end position="42"/>
    </location>
</feature>
<keyword evidence="2" id="KW-0472">Membrane</keyword>
<reference evidence="3" key="1">
    <citation type="submission" date="2023-03" db="EMBL/GenBank/DDBJ databases">
        <title>Massive genome expansion in bonnet fungi (Mycena s.s.) driven by repeated elements and novel gene families across ecological guilds.</title>
        <authorList>
            <consortium name="Lawrence Berkeley National Laboratory"/>
            <person name="Harder C.B."/>
            <person name="Miyauchi S."/>
            <person name="Viragh M."/>
            <person name="Kuo A."/>
            <person name="Thoen E."/>
            <person name="Andreopoulos B."/>
            <person name="Lu D."/>
            <person name="Skrede I."/>
            <person name="Drula E."/>
            <person name="Henrissat B."/>
            <person name="Morin E."/>
            <person name="Kohler A."/>
            <person name="Barry K."/>
            <person name="LaButti K."/>
            <person name="Morin E."/>
            <person name="Salamov A."/>
            <person name="Lipzen A."/>
            <person name="Mereny Z."/>
            <person name="Hegedus B."/>
            <person name="Baldrian P."/>
            <person name="Stursova M."/>
            <person name="Weitz H."/>
            <person name="Taylor A."/>
            <person name="Grigoriev I.V."/>
            <person name="Nagy L.G."/>
            <person name="Martin F."/>
            <person name="Kauserud H."/>
        </authorList>
    </citation>
    <scope>NUCLEOTIDE SEQUENCE</scope>
    <source>
        <strain evidence="3">CBHHK002</strain>
    </source>
</reference>
<feature type="compositionally biased region" description="Basic and acidic residues" evidence="1">
    <location>
        <begin position="297"/>
        <end position="315"/>
    </location>
</feature>
<comment type="caution">
    <text evidence="3">The sequence shown here is derived from an EMBL/GenBank/DDBJ whole genome shotgun (WGS) entry which is preliminary data.</text>
</comment>
<evidence type="ECO:0000256" key="1">
    <source>
        <dbReference type="SAM" id="MobiDB-lite"/>
    </source>
</evidence>
<evidence type="ECO:0000313" key="4">
    <source>
        <dbReference type="Proteomes" id="UP001218218"/>
    </source>
</evidence>
<keyword evidence="4" id="KW-1185">Reference proteome</keyword>
<feature type="compositionally biased region" description="Polar residues" evidence="1">
    <location>
        <begin position="343"/>
        <end position="355"/>
    </location>
</feature>
<organism evidence="3 4">
    <name type="scientific">Mycena albidolilacea</name>
    <dbReference type="NCBI Taxonomy" id="1033008"/>
    <lineage>
        <taxon>Eukaryota</taxon>
        <taxon>Fungi</taxon>
        <taxon>Dikarya</taxon>
        <taxon>Basidiomycota</taxon>
        <taxon>Agaricomycotina</taxon>
        <taxon>Agaricomycetes</taxon>
        <taxon>Agaricomycetidae</taxon>
        <taxon>Agaricales</taxon>
        <taxon>Marasmiineae</taxon>
        <taxon>Mycenaceae</taxon>
        <taxon>Mycena</taxon>
    </lineage>
</organism>
<proteinExistence type="predicted"/>
<evidence type="ECO:0000313" key="3">
    <source>
        <dbReference type="EMBL" id="KAJ7310606.1"/>
    </source>
</evidence>
<feature type="compositionally biased region" description="Pro residues" evidence="1">
    <location>
        <begin position="255"/>
        <end position="276"/>
    </location>
</feature>
<protein>
    <submittedName>
        <fullName evidence="3">Uncharacterized protein</fullName>
    </submittedName>
</protein>
<feature type="compositionally biased region" description="Basic residues" evidence="1">
    <location>
        <begin position="76"/>
        <end position="86"/>
    </location>
</feature>
<accession>A0AAD6Z7U0</accession>
<evidence type="ECO:0000256" key="2">
    <source>
        <dbReference type="SAM" id="Phobius"/>
    </source>
</evidence>
<dbReference type="AlphaFoldDB" id="A0AAD6Z7U0"/>